<name>A0AAD7XJY9_9STRA</name>
<evidence type="ECO:0000256" key="4">
    <source>
        <dbReference type="ARBA" id="ARBA00023136"/>
    </source>
</evidence>
<dbReference type="Gene3D" id="1.20.1250.20">
    <property type="entry name" value="MFS general substrate transporter like domains"/>
    <property type="match status" value="1"/>
</dbReference>
<protein>
    <recommendedName>
        <fullName evidence="8">Major facilitator superfamily (MFS) profile domain-containing protein</fullName>
    </recommendedName>
</protein>
<keyword evidence="3 5" id="KW-1133">Transmembrane helix</keyword>
<evidence type="ECO:0000313" key="7">
    <source>
        <dbReference type="Proteomes" id="UP001230188"/>
    </source>
</evidence>
<evidence type="ECO:0000256" key="3">
    <source>
        <dbReference type="ARBA" id="ARBA00022989"/>
    </source>
</evidence>
<organism evidence="6 7">
    <name type="scientific">Chrysophaeum taylorii</name>
    <dbReference type="NCBI Taxonomy" id="2483200"/>
    <lineage>
        <taxon>Eukaryota</taxon>
        <taxon>Sar</taxon>
        <taxon>Stramenopiles</taxon>
        <taxon>Ochrophyta</taxon>
        <taxon>Pelagophyceae</taxon>
        <taxon>Pelagomonadales</taxon>
        <taxon>Pelagomonadaceae</taxon>
        <taxon>Chrysophaeum</taxon>
    </lineage>
</organism>
<dbReference type="PANTHER" id="PTHR10924">
    <property type="entry name" value="MAJOR FACILITATOR SUPERFAMILY PROTEIN-RELATED"/>
    <property type="match status" value="1"/>
</dbReference>
<gene>
    <name evidence="6" type="ORF">CTAYLR_008821</name>
</gene>
<comment type="subcellular location">
    <subcellularLocation>
        <location evidence="1">Membrane</location>
        <topology evidence="1">Multi-pass membrane protein</topology>
    </subcellularLocation>
</comment>
<feature type="transmembrane region" description="Helical" evidence="5">
    <location>
        <begin position="49"/>
        <end position="65"/>
    </location>
</feature>
<dbReference type="AlphaFoldDB" id="A0AAD7XJY9"/>
<keyword evidence="7" id="KW-1185">Reference proteome</keyword>
<feature type="transmembrane region" description="Helical" evidence="5">
    <location>
        <begin position="72"/>
        <end position="89"/>
    </location>
</feature>
<keyword evidence="2 5" id="KW-0812">Transmembrane</keyword>
<reference evidence="6" key="1">
    <citation type="submission" date="2023-01" db="EMBL/GenBank/DDBJ databases">
        <title>Metagenome sequencing of chrysophaentin producing Chrysophaeum taylorii.</title>
        <authorList>
            <person name="Davison J."/>
            <person name="Bewley C."/>
        </authorList>
    </citation>
    <scope>NUCLEOTIDE SEQUENCE</scope>
    <source>
        <strain evidence="6">NIES-1699</strain>
    </source>
</reference>
<evidence type="ECO:0008006" key="8">
    <source>
        <dbReference type="Google" id="ProtNLM"/>
    </source>
</evidence>
<feature type="transmembrane region" description="Helical" evidence="5">
    <location>
        <begin position="7"/>
        <end position="29"/>
    </location>
</feature>
<feature type="transmembrane region" description="Helical" evidence="5">
    <location>
        <begin position="95"/>
        <end position="117"/>
    </location>
</feature>
<comment type="caution">
    <text evidence="6">The sequence shown here is derived from an EMBL/GenBank/DDBJ whole genome shotgun (WGS) entry which is preliminary data.</text>
</comment>
<feature type="transmembrane region" description="Helical" evidence="5">
    <location>
        <begin position="160"/>
        <end position="182"/>
    </location>
</feature>
<feature type="transmembrane region" description="Helical" evidence="5">
    <location>
        <begin position="240"/>
        <end position="259"/>
    </location>
</feature>
<evidence type="ECO:0000256" key="1">
    <source>
        <dbReference type="ARBA" id="ARBA00004141"/>
    </source>
</evidence>
<dbReference type="GO" id="GO:0016020">
    <property type="term" value="C:membrane"/>
    <property type="evidence" value="ECO:0007669"/>
    <property type="project" value="UniProtKB-SubCell"/>
</dbReference>
<dbReference type="SUPFAM" id="SSF103473">
    <property type="entry name" value="MFS general substrate transporter"/>
    <property type="match status" value="1"/>
</dbReference>
<evidence type="ECO:0000313" key="6">
    <source>
        <dbReference type="EMBL" id="KAJ8601126.1"/>
    </source>
</evidence>
<feature type="transmembrane region" description="Helical" evidence="5">
    <location>
        <begin position="266"/>
        <end position="287"/>
    </location>
</feature>
<feature type="transmembrane region" description="Helical" evidence="5">
    <location>
        <begin position="129"/>
        <end position="148"/>
    </location>
</feature>
<dbReference type="InterPro" id="IPR036259">
    <property type="entry name" value="MFS_trans_sf"/>
</dbReference>
<dbReference type="Proteomes" id="UP001230188">
    <property type="component" value="Unassembled WGS sequence"/>
</dbReference>
<dbReference type="InterPro" id="IPR049680">
    <property type="entry name" value="FLVCR1-2_SLC49-like"/>
</dbReference>
<feature type="transmembrane region" description="Helical" evidence="5">
    <location>
        <begin position="326"/>
        <end position="351"/>
    </location>
</feature>
<dbReference type="InterPro" id="IPR011701">
    <property type="entry name" value="MFS"/>
</dbReference>
<dbReference type="GO" id="GO:0022857">
    <property type="term" value="F:transmembrane transporter activity"/>
    <property type="evidence" value="ECO:0007669"/>
    <property type="project" value="InterPro"/>
</dbReference>
<proteinExistence type="predicted"/>
<evidence type="ECO:0000256" key="2">
    <source>
        <dbReference type="ARBA" id="ARBA00022692"/>
    </source>
</evidence>
<feature type="transmembrane region" description="Helical" evidence="5">
    <location>
        <begin position="357"/>
        <end position="379"/>
    </location>
</feature>
<dbReference type="PANTHER" id="PTHR10924:SF6">
    <property type="entry name" value="SOLUTE CARRIER FAMILY 49 MEMBER A3"/>
    <property type="match status" value="1"/>
</dbReference>
<evidence type="ECO:0000256" key="5">
    <source>
        <dbReference type="SAM" id="Phobius"/>
    </source>
</evidence>
<sequence>MVFWWVRVGVACGVSSVCAINWLGIAAILEHAERYYGRSASTLNAVSNLYLGVYCVTCLPCGYLVDKNVRIALLTGAFTQALGAALTVIPGFETLVLGSCVAAVGQPLIVSTAAAFARSYVPERWTARVTTVVSVANNVGSAAAYLIAPRVVRPFGVRGWLAVRAAYALFFFLSALATFGRSKKYESIRYSLQVARLVRRPKLALLLAAYAIGQGGYWAWAELLDSALLGACGETCVGDVGAVVTVSASIFAVLLSALVRKERRSLELLLCGTQGAAAVAAIALVAATASKKLWAVALAWTCFSAASTPVMPFGAELAATIAPPHLVGAALASLFLGAELLSTAFGFWFGAAFEGPTLVFAVFLATALAALANLAMLLAPHDDDDDDDDVDFDFATFTPPLRTLLLRTPPEDDDKDRDVDPPPITRAVGTFI</sequence>
<dbReference type="Pfam" id="PF07690">
    <property type="entry name" value="MFS_1"/>
    <property type="match status" value="1"/>
</dbReference>
<accession>A0AAD7XJY9</accession>
<dbReference type="EMBL" id="JAQMWT010000451">
    <property type="protein sequence ID" value="KAJ8601126.1"/>
    <property type="molecule type" value="Genomic_DNA"/>
</dbReference>
<keyword evidence="4 5" id="KW-0472">Membrane</keyword>
<feature type="transmembrane region" description="Helical" evidence="5">
    <location>
        <begin position="203"/>
        <end position="220"/>
    </location>
</feature>